<evidence type="ECO:0000259" key="6">
    <source>
        <dbReference type="Pfam" id="PF04542"/>
    </source>
</evidence>
<evidence type="ECO:0000256" key="3">
    <source>
        <dbReference type="ARBA" id="ARBA00023082"/>
    </source>
</evidence>
<protein>
    <submittedName>
        <fullName evidence="8">RNA polymerase sigma-70 factor (Family 1)</fullName>
    </submittedName>
</protein>
<dbReference type="GO" id="GO:0003677">
    <property type="term" value="F:DNA binding"/>
    <property type="evidence" value="ECO:0007669"/>
    <property type="project" value="InterPro"/>
</dbReference>
<dbReference type="AlphaFoldDB" id="A0A4Q7N0H8"/>
<dbReference type="PANTHER" id="PTHR43133">
    <property type="entry name" value="RNA POLYMERASE ECF-TYPE SIGMA FACTO"/>
    <property type="match status" value="1"/>
</dbReference>
<evidence type="ECO:0000259" key="7">
    <source>
        <dbReference type="Pfam" id="PF08281"/>
    </source>
</evidence>
<evidence type="ECO:0000256" key="4">
    <source>
        <dbReference type="ARBA" id="ARBA00023163"/>
    </source>
</evidence>
<dbReference type="GO" id="GO:0016987">
    <property type="term" value="F:sigma factor activity"/>
    <property type="evidence" value="ECO:0007669"/>
    <property type="project" value="UniProtKB-KW"/>
</dbReference>
<keyword evidence="4" id="KW-0804">Transcription</keyword>
<keyword evidence="5" id="KW-0472">Membrane</keyword>
<reference evidence="8 9" key="1">
    <citation type="submission" date="2019-02" db="EMBL/GenBank/DDBJ databases">
        <title>Genomic Encyclopedia of Type Strains, Phase IV (KMG-IV): sequencing the most valuable type-strain genomes for metagenomic binning, comparative biology and taxonomic classification.</title>
        <authorList>
            <person name="Goeker M."/>
        </authorList>
    </citation>
    <scope>NUCLEOTIDE SEQUENCE [LARGE SCALE GENOMIC DNA]</scope>
    <source>
        <strain evidence="8 9">DSM 18116</strain>
    </source>
</reference>
<evidence type="ECO:0000256" key="2">
    <source>
        <dbReference type="ARBA" id="ARBA00023015"/>
    </source>
</evidence>
<feature type="domain" description="RNA polymerase sigma-70 region 2" evidence="6">
    <location>
        <begin position="27"/>
        <end position="88"/>
    </location>
</feature>
<dbReference type="InterPro" id="IPR013249">
    <property type="entry name" value="RNA_pol_sigma70_r4_t2"/>
</dbReference>
<dbReference type="InterPro" id="IPR013324">
    <property type="entry name" value="RNA_pol_sigma_r3/r4-like"/>
</dbReference>
<keyword evidence="5" id="KW-0812">Transmembrane</keyword>
<dbReference type="OrthoDB" id="1119198at2"/>
<dbReference type="EMBL" id="SGXA01000001">
    <property type="protein sequence ID" value="RZS75080.1"/>
    <property type="molecule type" value="Genomic_DNA"/>
</dbReference>
<feature type="domain" description="RNA polymerase sigma factor 70 region 4 type 2" evidence="7">
    <location>
        <begin position="123"/>
        <end position="174"/>
    </location>
</feature>
<keyword evidence="3" id="KW-0731">Sigma factor</keyword>
<dbReference type="Gene3D" id="1.10.1740.10">
    <property type="match status" value="1"/>
</dbReference>
<evidence type="ECO:0000313" key="9">
    <source>
        <dbReference type="Proteomes" id="UP000293874"/>
    </source>
</evidence>
<feature type="transmembrane region" description="Helical" evidence="5">
    <location>
        <begin position="183"/>
        <end position="210"/>
    </location>
</feature>
<dbReference type="InterPro" id="IPR013325">
    <property type="entry name" value="RNA_pol_sigma_r2"/>
</dbReference>
<dbReference type="GO" id="GO:0006352">
    <property type="term" value="P:DNA-templated transcription initiation"/>
    <property type="evidence" value="ECO:0007669"/>
    <property type="project" value="InterPro"/>
</dbReference>
<dbReference type="Proteomes" id="UP000293874">
    <property type="component" value="Unassembled WGS sequence"/>
</dbReference>
<dbReference type="Gene3D" id="1.10.10.10">
    <property type="entry name" value="Winged helix-like DNA-binding domain superfamily/Winged helix DNA-binding domain"/>
    <property type="match status" value="1"/>
</dbReference>
<dbReference type="InterPro" id="IPR039425">
    <property type="entry name" value="RNA_pol_sigma-70-like"/>
</dbReference>
<evidence type="ECO:0000313" key="8">
    <source>
        <dbReference type="EMBL" id="RZS75080.1"/>
    </source>
</evidence>
<dbReference type="PANTHER" id="PTHR43133:SF46">
    <property type="entry name" value="RNA POLYMERASE SIGMA-70 FACTOR ECF SUBFAMILY"/>
    <property type="match status" value="1"/>
</dbReference>
<dbReference type="Pfam" id="PF04542">
    <property type="entry name" value="Sigma70_r2"/>
    <property type="match status" value="1"/>
</dbReference>
<accession>A0A4Q7N0H8</accession>
<dbReference type="InterPro" id="IPR007627">
    <property type="entry name" value="RNA_pol_sigma70_r2"/>
</dbReference>
<dbReference type="Pfam" id="PF08281">
    <property type="entry name" value="Sigma70_r4_2"/>
    <property type="match status" value="1"/>
</dbReference>
<evidence type="ECO:0000256" key="1">
    <source>
        <dbReference type="ARBA" id="ARBA00010641"/>
    </source>
</evidence>
<organism evidence="8 9">
    <name type="scientific">Pseudobacter ginsenosidimutans</name>
    <dbReference type="NCBI Taxonomy" id="661488"/>
    <lineage>
        <taxon>Bacteria</taxon>
        <taxon>Pseudomonadati</taxon>
        <taxon>Bacteroidota</taxon>
        <taxon>Chitinophagia</taxon>
        <taxon>Chitinophagales</taxon>
        <taxon>Chitinophagaceae</taxon>
        <taxon>Pseudobacter</taxon>
    </lineage>
</organism>
<dbReference type="NCBIfam" id="TIGR02937">
    <property type="entry name" value="sigma70-ECF"/>
    <property type="match status" value="1"/>
</dbReference>
<comment type="caution">
    <text evidence="8">The sequence shown here is derived from an EMBL/GenBank/DDBJ whole genome shotgun (WGS) entry which is preliminary data.</text>
</comment>
<keyword evidence="9" id="KW-1185">Reference proteome</keyword>
<dbReference type="RefSeq" id="WP_158644004.1">
    <property type="nucleotide sequence ID" value="NZ_CP042431.1"/>
</dbReference>
<keyword evidence="2" id="KW-0805">Transcription regulation</keyword>
<comment type="similarity">
    <text evidence="1">Belongs to the sigma-70 factor family. ECF subfamily.</text>
</comment>
<name>A0A4Q7N0H8_9BACT</name>
<dbReference type="InterPro" id="IPR036388">
    <property type="entry name" value="WH-like_DNA-bd_sf"/>
</dbReference>
<dbReference type="SUPFAM" id="SSF88946">
    <property type="entry name" value="Sigma2 domain of RNA polymerase sigma factors"/>
    <property type="match status" value="1"/>
</dbReference>
<gene>
    <name evidence="8" type="ORF">EV199_0940</name>
</gene>
<sequence>MESKDQNAELLNALKTTDRRKGVELVFKQYYSEMVDYAWNITGARKLAEDVVMEVFLRLLQKEFNFENINNLKAYLMITVRNSCFATLESEEKRQKRQQEAESSISNLESLDLDRIDASVTHLIYSEIESLPARARTIFILKTFNRFSYDEIAERMGISSKTAKNQYFIALAKLRTSFLKRNIVLHLLVSLSGFLHHFLLLITGSTHLFIK</sequence>
<keyword evidence="5" id="KW-1133">Transmembrane helix</keyword>
<dbReference type="InterPro" id="IPR014284">
    <property type="entry name" value="RNA_pol_sigma-70_dom"/>
</dbReference>
<evidence type="ECO:0000256" key="5">
    <source>
        <dbReference type="SAM" id="Phobius"/>
    </source>
</evidence>
<proteinExistence type="inferred from homology"/>
<dbReference type="SUPFAM" id="SSF88659">
    <property type="entry name" value="Sigma3 and sigma4 domains of RNA polymerase sigma factors"/>
    <property type="match status" value="1"/>
</dbReference>